<proteinExistence type="predicted"/>
<keyword evidence="3" id="KW-1185">Reference proteome</keyword>
<dbReference type="AlphaFoldDB" id="B4JE01"/>
<feature type="region of interest" description="Disordered" evidence="1">
    <location>
        <begin position="57"/>
        <end position="77"/>
    </location>
</feature>
<protein>
    <submittedName>
        <fullName evidence="2">GH11281</fullName>
    </submittedName>
</protein>
<sequence>MEKYGMAAPDDDDNIIDCYQQYVAQTGYRCELPDYSRTNYSGRPEWYSEEPRNCDPYERTDYRAPLTNRGGNLRNGL</sequence>
<dbReference type="EMBL" id="CH916368">
    <property type="protein sequence ID" value="EDW03521.1"/>
    <property type="molecule type" value="Genomic_DNA"/>
</dbReference>
<dbReference type="PhylomeDB" id="B4JE01"/>
<name>B4JE01_DROGR</name>
<reference evidence="2 3" key="1">
    <citation type="journal article" date="2007" name="Nature">
        <title>Evolution of genes and genomes on the Drosophila phylogeny.</title>
        <authorList>
            <consortium name="Drosophila 12 Genomes Consortium"/>
            <person name="Clark A.G."/>
            <person name="Eisen M.B."/>
            <person name="Smith D.R."/>
            <person name="Bergman C.M."/>
            <person name="Oliver B."/>
            <person name="Markow T.A."/>
            <person name="Kaufman T.C."/>
            <person name="Kellis M."/>
            <person name="Gelbart W."/>
            <person name="Iyer V.N."/>
            <person name="Pollard D.A."/>
            <person name="Sackton T.B."/>
            <person name="Larracuente A.M."/>
            <person name="Singh N.D."/>
            <person name="Abad J.P."/>
            <person name="Abt D.N."/>
            <person name="Adryan B."/>
            <person name="Aguade M."/>
            <person name="Akashi H."/>
            <person name="Anderson W.W."/>
            <person name="Aquadro C.F."/>
            <person name="Ardell D.H."/>
            <person name="Arguello R."/>
            <person name="Artieri C.G."/>
            <person name="Barbash D.A."/>
            <person name="Barker D."/>
            <person name="Barsanti P."/>
            <person name="Batterham P."/>
            <person name="Batzoglou S."/>
            <person name="Begun D."/>
            <person name="Bhutkar A."/>
            <person name="Blanco E."/>
            <person name="Bosak S.A."/>
            <person name="Bradley R.K."/>
            <person name="Brand A.D."/>
            <person name="Brent M.R."/>
            <person name="Brooks A.N."/>
            <person name="Brown R.H."/>
            <person name="Butlin R.K."/>
            <person name="Caggese C."/>
            <person name="Calvi B.R."/>
            <person name="Bernardo de Carvalho A."/>
            <person name="Caspi A."/>
            <person name="Castrezana S."/>
            <person name="Celniker S.E."/>
            <person name="Chang J.L."/>
            <person name="Chapple C."/>
            <person name="Chatterji S."/>
            <person name="Chinwalla A."/>
            <person name="Civetta A."/>
            <person name="Clifton S.W."/>
            <person name="Comeron J.M."/>
            <person name="Costello J.C."/>
            <person name="Coyne J.A."/>
            <person name="Daub J."/>
            <person name="David R.G."/>
            <person name="Delcher A.L."/>
            <person name="Delehaunty K."/>
            <person name="Do C.B."/>
            <person name="Ebling H."/>
            <person name="Edwards K."/>
            <person name="Eickbush T."/>
            <person name="Evans J.D."/>
            <person name="Filipski A."/>
            <person name="Findeiss S."/>
            <person name="Freyhult E."/>
            <person name="Fulton L."/>
            <person name="Fulton R."/>
            <person name="Garcia A.C."/>
            <person name="Gardiner A."/>
            <person name="Garfield D.A."/>
            <person name="Garvin B.E."/>
            <person name="Gibson G."/>
            <person name="Gilbert D."/>
            <person name="Gnerre S."/>
            <person name="Godfrey J."/>
            <person name="Good R."/>
            <person name="Gotea V."/>
            <person name="Gravely B."/>
            <person name="Greenberg A.J."/>
            <person name="Griffiths-Jones S."/>
            <person name="Gross S."/>
            <person name="Guigo R."/>
            <person name="Gustafson E.A."/>
            <person name="Haerty W."/>
            <person name="Hahn M.W."/>
            <person name="Halligan D.L."/>
            <person name="Halpern A.L."/>
            <person name="Halter G.M."/>
            <person name="Han M.V."/>
            <person name="Heger A."/>
            <person name="Hillier L."/>
            <person name="Hinrichs A.S."/>
            <person name="Holmes I."/>
            <person name="Hoskins R.A."/>
            <person name="Hubisz M.J."/>
            <person name="Hultmark D."/>
            <person name="Huntley M.A."/>
            <person name="Jaffe D.B."/>
            <person name="Jagadeeshan S."/>
            <person name="Jeck W.R."/>
            <person name="Johnson J."/>
            <person name="Jones C.D."/>
            <person name="Jordan W.C."/>
            <person name="Karpen G.H."/>
            <person name="Kataoka E."/>
            <person name="Keightley P.D."/>
            <person name="Kheradpour P."/>
            <person name="Kirkness E.F."/>
            <person name="Koerich L.B."/>
            <person name="Kristiansen K."/>
            <person name="Kudrna D."/>
            <person name="Kulathinal R.J."/>
            <person name="Kumar S."/>
            <person name="Kwok R."/>
            <person name="Lander E."/>
            <person name="Langley C.H."/>
            <person name="Lapoint R."/>
            <person name="Lazzaro B.P."/>
            <person name="Lee S.J."/>
            <person name="Levesque L."/>
            <person name="Li R."/>
            <person name="Lin C.F."/>
            <person name="Lin M.F."/>
            <person name="Lindblad-Toh K."/>
            <person name="Llopart A."/>
            <person name="Long M."/>
            <person name="Low L."/>
            <person name="Lozovsky E."/>
            <person name="Lu J."/>
            <person name="Luo M."/>
            <person name="Machado C.A."/>
            <person name="Makalowski W."/>
            <person name="Marzo M."/>
            <person name="Matsuda M."/>
            <person name="Matzkin L."/>
            <person name="McAllister B."/>
            <person name="McBride C.S."/>
            <person name="McKernan B."/>
            <person name="McKernan K."/>
            <person name="Mendez-Lago M."/>
            <person name="Minx P."/>
            <person name="Mollenhauer M.U."/>
            <person name="Montooth K."/>
            <person name="Mount S.M."/>
            <person name="Mu X."/>
            <person name="Myers E."/>
            <person name="Negre B."/>
            <person name="Newfeld S."/>
            <person name="Nielsen R."/>
            <person name="Noor M.A."/>
            <person name="O'Grady P."/>
            <person name="Pachter L."/>
            <person name="Papaceit M."/>
            <person name="Parisi M.J."/>
            <person name="Parisi M."/>
            <person name="Parts L."/>
            <person name="Pedersen J.S."/>
            <person name="Pesole G."/>
            <person name="Phillippy A.M."/>
            <person name="Ponting C.P."/>
            <person name="Pop M."/>
            <person name="Porcelli D."/>
            <person name="Powell J.R."/>
            <person name="Prohaska S."/>
            <person name="Pruitt K."/>
            <person name="Puig M."/>
            <person name="Quesneville H."/>
            <person name="Ram K.R."/>
            <person name="Rand D."/>
            <person name="Rasmussen M.D."/>
            <person name="Reed L.K."/>
            <person name="Reenan R."/>
            <person name="Reily A."/>
            <person name="Remington K.A."/>
            <person name="Rieger T.T."/>
            <person name="Ritchie M.G."/>
            <person name="Robin C."/>
            <person name="Rogers Y.H."/>
            <person name="Rohde C."/>
            <person name="Rozas J."/>
            <person name="Rubenfield M.J."/>
            <person name="Ruiz A."/>
            <person name="Russo S."/>
            <person name="Salzberg S.L."/>
            <person name="Sanchez-Gracia A."/>
            <person name="Saranga D.J."/>
            <person name="Sato H."/>
            <person name="Schaeffer S.W."/>
            <person name="Schatz M.C."/>
            <person name="Schlenke T."/>
            <person name="Schwartz R."/>
            <person name="Segarra C."/>
            <person name="Singh R.S."/>
            <person name="Sirot L."/>
            <person name="Sirota M."/>
            <person name="Sisneros N.B."/>
            <person name="Smith C.D."/>
            <person name="Smith T.F."/>
            <person name="Spieth J."/>
            <person name="Stage D.E."/>
            <person name="Stark A."/>
            <person name="Stephan W."/>
            <person name="Strausberg R.L."/>
            <person name="Strempel S."/>
            <person name="Sturgill D."/>
            <person name="Sutton G."/>
            <person name="Sutton G.G."/>
            <person name="Tao W."/>
            <person name="Teichmann S."/>
            <person name="Tobari Y.N."/>
            <person name="Tomimura Y."/>
            <person name="Tsolas J.M."/>
            <person name="Valente V.L."/>
            <person name="Venter E."/>
            <person name="Venter J.C."/>
            <person name="Vicario S."/>
            <person name="Vieira F.G."/>
            <person name="Vilella A.J."/>
            <person name="Villasante A."/>
            <person name="Walenz B."/>
            <person name="Wang J."/>
            <person name="Wasserman M."/>
            <person name="Watts T."/>
            <person name="Wilson D."/>
            <person name="Wilson R.K."/>
            <person name="Wing R.A."/>
            <person name="Wolfner M.F."/>
            <person name="Wong A."/>
            <person name="Wong G.K."/>
            <person name="Wu C.I."/>
            <person name="Wu G."/>
            <person name="Yamamoto D."/>
            <person name="Yang H.P."/>
            <person name="Yang S.P."/>
            <person name="Yorke J.A."/>
            <person name="Yoshida K."/>
            <person name="Zdobnov E."/>
            <person name="Zhang P."/>
            <person name="Zhang Y."/>
            <person name="Zimin A.V."/>
            <person name="Baldwin J."/>
            <person name="Abdouelleil A."/>
            <person name="Abdulkadir J."/>
            <person name="Abebe A."/>
            <person name="Abera B."/>
            <person name="Abreu J."/>
            <person name="Acer S.C."/>
            <person name="Aftuck L."/>
            <person name="Alexander A."/>
            <person name="An P."/>
            <person name="Anderson E."/>
            <person name="Anderson S."/>
            <person name="Arachi H."/>
            <person name="Azer M."/>
            <person name="Bachantsang P."/>
            <person name="Barry A."/>
            <person name="Bayul T."/>
            <person name="Berlin A."/>
            <person name="Bessette D."/>
            <person name="Bloom T."/>
            <person name="Blye J."/>
            <person name="Boguslavskiy L."/>
            <person name="Bonnet C."/>
            <person name="Boukhgalter B."/>
            <person name="Bourzgui I."/>
            <person name="Brown A."/>
            <person name="Cahill P."/>
            <person name="Channer S."/>
            <person name="Cheshatsang Y."/>
            <person name="Chuda L."/>
            <person name="Citroen M."/>
            <person name="Collymore A."/>
            <person name="Cooke P."/>
            <person name="Costello M."/>
            <person name="D'Aco K."/>
            <person name="Daza R."/>
            <person name="De Haan G."/>
            <person name="DeGray S."/>
            <person name="DeMaso C."/>
            <person name="Dhargay N."/>
            <person name="Dooley K."/>
            <person name="Dooley E."/>
            <person name="Doricent M."/>
            <person name="Dorje P."/>
            <person name="Dorjee K."/>
            <person name="Dupes A."/>
            <person name="Elong R."/>
            <person name="Falk J."/>
            <person name="Farina A."/>
            <person name="Faro S."/>
            <person name="Ferguson D."/>
            <person name="Fisher S."/>
            <person name="Foley C.D."/>
            <person name="Franke A."/>
            <person name="Friedrich D."/>
            <person name="Gadbois L."/>
            <person name="Gearin G."/>
            <person name="Gearin C.R."/>
            <person name="Giannoukos G."/>
            <person name="Goode T."/>
            <person name="Graham J."/>
            <person name="Grandbois E."/>
            <person name="Grewal S."/>
            <person name="Gyaltsen K."/>
            <person name="Hafez N."/>
            <person name="Hagos B."/>
            <person name="Hall J."/>
            <person name="Henson C."/>
            <person name="Hollinger A."/>
            <person name="Honan T."/>
            <person name="Huard M.D."/>
            <person name="Hughes L."/>
            <person name="Hurhula B."/>
            <person name="Husby M.E."/>
            <person name="Kamat A."/>
            <person name="Kanga B."/>
            <person name="Kashin S."/>
            <person name="Khazanovich D."/>
            <person name="Kisner P."/>
            <person name="Lance K."/>
            <person name="Lara M."/>
            <person name="Lee W."/>
            <person name="Lennon N."/>
            <person name="Letendre F."/>
            <person name="LeVine R."/>
            <person name="Lipovsky A."/>
            <person name="Liu X."/>
            <person name="Liu J."/>
            <person name="Liu S."/>
            <person name="Lokyitsang T."/>
            <person name="Lokyitsang Y."/>
            <person name="Lubonja R."/>
            <person name="Lui A."/>
            <person name="MacDonald P."/>
            <person name="Magnisalis V."/>
            <person name="Maru K."/>
            <person name="Matthews C."/>
            <person name="McCusker W."/>
            <person name="McDonough S."/>
            <person name="Mehta T."/>
            <person name="Meldrim J."/>
            <person name="Meneus L."/>
            <person name="Mihai O."/>
            <person name="Mihalev A."/>
            <person name="Mihova T."/>
            <person name="Mittelman R."/>
            <person name="Mlenga V."/>
            <person name="Montmayeur A."/>
            <person name="Mulrain L."/>
            <person name="Navidi A."/>
            <person name="Naylor J."/>
            <person name="Negash T."/>
            <person name="Nguyen T."/>
            <person name="Nguyen N."/>
            <person name="Nicol R."/>
            <person name="Norbu C."/>
            <person name="Norbu N."/>
            <person name="Novod N."/>
            <person name="O'Neill B."/>
            <person name="Osman S."/>
            <person name="Markiewicz E."/>
            <person name="Oyono O.L."/>
            <person name="Patti C."/>
            <person name="Phunkhang P."/>
            <person name="Pierre F."/>
            <person name="Priest M."/>
            <person name="Raghuraman S."/>
            <person name="Rege F."/>
            <person name="Reyes R."/>
            <person name="Rise C."/>
            <person name="Rogov P."/>
            <person name="Ross K."/>
            <person name="Ryan E."/>
            <person name="Settipalli S."/>
            <person name="Shea T."/>
            <person name="Sherpa N."/>
            <person name="Shi L."/>
            <person name="Shih D."/>
            <person name="Sparrow T."/>
            <person name="Spaulding J."/>
            <person name="Stalker J."/>
            <person name="Stange-Thomann N."/>
            <person name="Stavropoulos S."/>
            <person name="Stone C."/>
            <person name="Strader C."/>
            <person name="Tesfaye S."/>
            <person name="Thomson T."/>
            <person name="Thoulutsang Y."/>
            <person name="Thoulutsang D."/>
            <person name="Topham K."/>
            <person name="Topping I."/>
            <person name="Tsamla T."/>
            <person name="Vassiliev H."/>
            <person name="Vo A."/>
            <person name="Wangchuk T."/>
            <person name="Wangdi T."/>
            <person name="Weiand M."/>
            <person name="Wilkinson J."/>
            <person name="Wilson A."/>
            <person name="Yadav S."/>
            <person name="Young G."/>
            <person name="Yu Q."/>
            <person name="Zembek L."/>
            <person name="Zhong D."/>
            <person name="Zimmer A."/>
            <person name="Zwirko Z."/>
            <person name="Jaffe D.B."/>
            <person name="Alvarez P."/>
            <person name="Brockman W."/>
            <person name="Butler J."/>
            <person name="Chin C."/>
            <person name="Gnerre S."/>
            <person name="Grabherr M."/>
            <person name="Kleber M."/>
            <person name="Mauceli E."/>
            <person name="MacCallum I."/>
        </authorList>
    </citation>
    <scope>NUCLEOTIDE SEQUENCE [LARGE SCALE GENOMIC DNA]</scope>
    <source>
        <strain evidence="3">Tucson 15287-2541.00</strain>
    </source>
</reference>
<evidence type="ECO:0000313" key="3">
    <source>
        <dbReference type="Proteomes" id="UP000001070"/>
    </source>
</evidence>
<dbReference type="HOGENOM" id="CLU_2640701_0_0_1"/>
<accession>B4JE01</accession>
<organism evidence="3">
    <name type="scientific">Drosophila grimshawi</name>
    <name type="common">Hawaiian fruit fly</name>
    <name type="synonym">Idiomyia grimshawi</name>
    <dbReference type="NCBI Taxonomy" id="7222"/>
    <lineage>
        <taxon>Eukaryota</taxon>
        <taxon>Metazoa</taxon>
        <taxon>Ecdysozoa</taxon>
        <taxon>Arthropoda</taxon>
        <taxon>Hexapoda</taxon>
        <taxon>Insecta</taxon>
        <taxon>Pterygota</taxon>
        <taxon>Neoptera</taxon>
        <taxon>Endopterygota</taxon>
        <taxon>Diptera</taxon>
        <taxon>Brachycera</taxon>
        <taxon>Muscomorpha</taxon>
        <taxon>Ephydroidea</taxon>
        <taxon>Drosophilidae</taxon>
        <taxon>Drosophila</taxon>
        <taxon>Hawaiian Drosophila</taxon>
    </lineage>
</organism>
<evidence type="ECO:0000256" key="1">
    <source>
        <dbReference type="SAM" id="MobiDB-lite"/>
    </source>
</evidence>
<dbReference type="Proteomes" id="UP000001070">
    <property type="component" value="Unassembled WGS sequence"/>
</dbReference>
<evidence type="ECO:0000313" key="2">
    <source>
        <dbReference type="EMBL" id="EDW03521.1"/>
    </source>
</evidence>
<dbReference type="InParanoid" id="B4JE01"/>
<dbReference type="eggNOG" id="ENOG502T9HT">
    <property type="taxonomic scope" value="Eukaryota"/>
</dbReference>
<dbReference type="KEGG" id="dgr:6561954"/>
<gene>
    <name evidence="2" type="primary">Dgri\GH11281</name>
    <name evidence="2" type="ORF">Dgri_GH11281</name>
</gene>
<dbReference type="OrthoDB" id="7862203at2759"/>